<organism evidence="1 2">
    <name type="scientific">Owenia fusiformis</name>
    <name type="common">Polychaete worm</name>
    <dbReference type="NCBI Taxonomy" id="6347"/>
    <lineage>
        <taxon>Eukaryota</taxon>
        <taxon>Metazoa</taxon>
        <taxon>Spiralia</taxon>
        <taxon>Lophotrochozoa</taxon>
        <taxon>Annelida</taxon>
        <taxon>Polychaeta</taxon>
        <taxon>Sedentaria</taxon>
        <taxon>Canalipalpata</taxon>
        <taxon>Sabellida</taxon>
        <taxon>Oweniida</taxon>
        <taxon>Oweniidae</taxon>
        <taxon>Owenia</taxon>
    </lineage>
</organism>
<sequence>MGTIIRMSDQRRLQAIVYLAIVSVTVAVPQRFIDFPEDGILVPDTAPIGAVVATIKATDDDGDELTISFPYQNARSVVHVQCCSMTGSENEITTANITLNMKLDATEKTDYGNIQFKVSQGNYGISKTTKILSEVGELPKFVGGKDQYSATIPLNAAIGHNITTVQATSKYPPVSYNFKERSSFFEISEDGIVTLNNELTNITVGDVELLTIMAKDRYGAYVEGSLSIYVEEEAVEDKTTDNSSGWTFKSLSFHMICQLMISTLVSKLTLLFCFRPS</sequence>
<name>A0A8J1TG63_OWEFU</name>
<dbReference type="Proteomes" id="UP000749559">
    <property type="component" value="Unassembled WGS sequence"/>
</dbReference>
<accession>A0A8J1TG63</accession>
<dbReference type="AlphaFoldDB" id="A0A8J1TG63"/>
<dbReference type="EMBL" id="CAIIXF020000002">
    <property type="protein sequence ID" value="CAH1777224.1"/>
    <property type="molecule type" value="Genomic_DNA"/>
</dbReference>
<keyword evidence="2" id="KW-1185">Reference proteome</keyword>
<dbReference type="SUPFAM" id="SSF49313">
    <property type="entry name" value="Cadherin-like"/>
    <property type="match status" value="1"/>
</dbReference>
<dbReference type="GO" id="GO:0016020">
    <property type="term" value="C:membrane"/>
    <property type="evidence" value="ECO:0007669"/>
    <property type="project" value="InterPro"/>
</dbReference>
<evidence type="ECO:0000313" key="1">
    <source>
        <dbReference type="EMBL" id="CAH1777224.1"/>
    </source>
</evidence>
<dbReference type="Gene3D" id="2.60.40.60">
    <property type="entry name" value="Cadherins"/>
    <property type="match status" value="2"/>
</dbReference>
<proteinExistence type="predicted"/>
<dbReference type="GO" id="GO:0005509">
    <property type="term" value="F:calcium ion binding"/>
    <property type="evidence" value="ECO:0007669"/>
    <property type="project" value="InterPro"/>
</dbReference>
<comment type="caution">
    <text evidence="1">The sequence shown here is derived from an EMBL/GenBank/DDBJ whole genome shotgun (WGS) entry which is preliminary data.</text>
</comment>
<reference evidence="1" key="1">
    <citation type="submission" date="2022-03" db="EMBL/GenBank/DDBJ databases">
        <authorList>
            <person name="Martin C."/>
        </authorList>
    </citation>
    <scope>NUCLEOTIDE SEQUENCE</scope>
</reference>
<gene>
    <name evidence="1" type="ORF">OFUS_LOCUS4287</name>
</gene>
<dbReference type="InterPro" id="IPR015919">
    <property type="entry name" value="Cadherin-like_sf"/>
</dbReference>
<protein>
    <submittedName>
        <fullName evidence="1">Uncharacterized protein</fullName>
    </submittedName>
</protein>
<evidence type="ECO:0000313" key="2">
    <source>
        <dbReference type="Proteomes" id="UP000749559"/>
    </source>
</evidence>